<evidence type="ECO:0008006" key="4">
    <source>
        <dbReference type="Google" id="ProtNLM"/>
    </source>
</evidence>
<name>A0AA36INT8_9DINO</name>
<evidence type="ECO:0000313" key="2">
    <source>
        <dbReference type="EMBL" id="CAJ1390117.1"/>
    </source>
</evidence>
<keyword evidence="3" id="KW-1185">Reference proteome</keyword>
<sequence>MARLLFFLLALVCPGAAEWEDLSMSMLQVEKSIVKQPWELRNFTGVCFHKTGTFLLKELVFRVMKTMGAPFAKFGYVIVPTYGISLHYNAPFKVIDDMYTLEEADRDERERTPRVVGFVRDPAVMVASAYCYHKRGEEPNNVEFNPPGMAGWLLNASVQEGLPYVALRMLRVTEAMVETFEKPRNSTIVVHYEELTGSAEGFDREVTRMLDWWFEGLTSIETRQTALEAARGADLNRHPEDIDQHSNPDSCEEETLRQMDRLLPADLLETYRDFQKRMGYPATI</sequence>
<accession>A0AA36INT8</accession>
<dbReference type="SUPFAM" id="SSF52540">
    <property type="entry name" value="P-loop containing nucleoside triphosphate hydrolases"/>
    <property type="match status" value="1"/>
</dbReference>
<proteinExistence type="predicted"/>
<dbReference type="Proteomes" id="UP001178507">
    <property type="component" value="Unassembled WGS sequence"/>
</dbReference>
<feature type="signal peptide" evidence="1">
    <location>
        <begin position="1"/>
        <end position="17"/>
    </location>
</feature>
<dbReference type="InterPro" id="IPR027417">
    <property type="entry name" value="P-loop_NTPase"/>
</dbReference>
<organism evidence="2 3">
    <name type="scientific">Effrenium voratum</name>
    <dbReference type="NCBI Taxonomy" id="2562239"/>
    <lineage>
        <taxon>Eukaryota</taxon>
        <taxon>Sar</taxon>
        <taxon>Alveolata</taxon>
        <taxon>Dinophyceae</taxon>
        <taxon>Suessiales</taxon>
        <taxon>Symbiodiniaceae</taxon>
        <taxon>Effrenium</taxon>
    </lineage>
</organism>
<reference evidence="2" key="1">
    <citation type="submission" date="2023-08" db="EMBL/GenBank/DDBJ databases">
        <authorList>
            <person name="Chen Y."/>
            <person name="Shah S."/>
            <person name="Dougan E. K."/>
            <person name="Thang M."/>
            <person name="Chan C."/>
        </authorList>
    </citation>
    <scope>NUCLEOTIDE SEQUENCE</scope>
</reference>
<comment type="caution">
    <text evidence="2">The sequence shown here is derived from an EMBL/GenBank/DDBJ whole genome shotgun (WGS) entry which is preliminary data.</text>
</comment>
<feature type="chain" id="PRO_5041396014" description="Sulfotransferase" evidence="1">
    <location>
        <begin position="18"/>
        <end position="284"/>
    </location>
</feature>
<dbReference type="EMBL" id="CAUJNA010002002">
    <property type="protein sequence ID" value="CAJ1390117.1"/>
    <property type="molecule type" value="Genomic_DNA"/>
</dbReference>
<evidence type="ECO:0000256" key="1">
    <source>
        <dbReference type="SAM" id="SignalP"/>
    </source>
</evidence>
<dbReference type="AlphaFoldDB" id="A0AA36INT8"/>
<protein>
    <recommendedName>
        <fullName evidence="4">Sulfotransferase</fullName>
    </recommendedName>
</protein>
<evidence type="ECO:0000313" key="3">
    <source>
        <dbReference type="Proteomes" id="UP001178507"/>
    </source>
</evidence>
<gene>
    <name evidence="2" type="ORF">EVOR1521_LOCUS15616</name>
</gene>
<keyword evidence="1" id="KW-0732">Signal</keyword>